<organism evidence="1 2">
    <name type="scientific">Erwinia phage phiEaH2</name>
    <dbReference type="NCBI Taxonomy" id="1029988"/>
    <lineage>
        <taxon>Viruses</taxon>
        <taxon>Duplodnaviria</taxon>
        <taxon>Heunggongvirae</taxon>
        <taxon>Uroviricota</taxon>
        <taxon>Caudoviricetes</taxon>
        <taxon>Chimalliviridae</taxon>
        <taxon>Erskinevirus</taxon>
        <taxon>Erskinevirus EaH2</taxon>
    </lineage>
</organism>
<dbReference type="RefSeq" id="YP_007237806.1">
    <property type="nucleotide sequence ID" value="NC_019929.1"/>
</dbReference>
<dbReference type="KEGG" id="vg:14297317"/>
<protein>
    <submittedName>
        <fullName evidence="1">Uncharacterized protein</fullName>
    </submittedName>
</protein>
<dbReference type="GeneID" id="14297317"/>
<evidence type="ECO:0000313" key="1">
    <source>
        <dbReference type="EMBL" id="AFQ96701.1"/>
    </source>
</evidence>
<evidence type="ECO:0000313" key="2">
    <source>
        <dbReference type="Proteomes" id="UP000003802"/>
    </source>
</evidence>
<dbReference type="EMBL" id="JX316028">
    <property type="protein sequence ID" value="AFQ96701.1"/>
    <property type="molecule type" value="Genomic_DNA"/>
</dbReference>
<reference evidence="1 2" key="1">
    <citation type="journal article" date="2012" name="J. Virol.">
        <title>Complete Genomic Sequence of Erwinia amylovora Phage PhiEaH2.</title>
        <authorList>
            <person name="Domotor D."/>
            <person name="Becsagh P."/>
            <person name="Rakhely G."/>
            <person name="Schneider G."/>
            <person name="Kovacs T."/>
        </authorList>
    </citation>
    <scope>NUCLEOTIDE SEQUENCE [LARGE SCALE GENOMIC DNA]</scope>
</reference>
<accession>J7KCD4</accession>
<keyword evidence="2" id="KW-1185">Reference proteome</keyword>
<sequence>MEKRLHTFDYNGREQLFVDGELWEDHGLTLQQLWKLKLLSSRHGGLEFVFTDQPIPEQVWTDQRDLLFWEVRESFLKKVLYTHSWRGGCHSPANVLKLSERYGTEMAYIQTWPKELDENSLVVWWSAPQGSDRATVRIVFEHDYK</sequence>
<name>J7KCD4_9CAUD</name>
<proteinExistence type="predicted"/>
<dbReference type="Proteomes" id="UP000003802">
    <property type="component" value="Segment"/>
</dbReference>